<organism evidence="1 2">
    <name type="scientific">Pectobacterium araliae</name>
    <dbReference type="NCBI Taxonomy" id="3073862"/>
    <lineage>
        <taxon>Bacteria</taxon>
        <taxon>Pseudomonadati</taxon>
        <taxon>Pseudomonadota</taxon>
        <taxon>Gammaproteobacteria</taxon>
        <taxon>Enterobacterales</taxon>
        <taxon>Pectobacteriaceae</taxon>
        <taxon>Pectobacterium</taxon>
    </lineage>
</organism>
<reference evidence="2" key="1">
    <citation type="journal article" date="2024" name="Int. J. Syst. Evol. Microbiol.">
        <title>Pectobacterium araliae sp. nov., a pathogen causing bacterial soft rot of Japanese angelica tree in Japan.</title>
        <authorList>
            <person name="Sawada H."/>
            <person name="Someya N."/>
            <person name="Morohoshi T."/>
            <person name="Ono M."/>
            <person name="Satou M."/>
        </authorList>
    </citation>
    <scope>NUCLEOTIDE SEQUENCE [LARGE SCALE GENOMIC DNA]</scope>
    <source>
        <strain evidence="2">MAFF 302110</strain>
    </source>
</reference>
<evidence type="ECO:0000313" key="1">
    <source>
        <dbReference type="EMBL" id="BES84474.1"/>
    </source>
</evidence>
<evidence type="ECO:0000313" key="2">
    <source>
        <dbReference type="Proteomes" id="UP001377830"/>
    </source>
</evidence>
<keyword evidence="2" id="KW-1185">Reference proteome</keyword>
<dbReference type="KEGG" id="parl:PEC302110_15710"/>
<dbReference type="AlphaFoldDB" id="A0AAN0KG02"/>
<dbReference type="EMBL" id="AP028908">
    <property type="protein sequence ID" value="BES84474.1"/>
    <property type="molecule type" value="Genomic_DNA"/>
</dbReference>
<accession>A0AAN0KG02</accession>
<dbReference type="Proteomes" id="UP001377830">
    <property type="component" value="Chromosome"/>
</dbReference>
<proteinExistence type="predicted"/>
<sequence>MLFGETDVFLFADQILTLGMNVGVIEENGVIDARSGEGFHDFTRARRTAGVQQQFVCAVGQYKLGTFKFCGFDIRHGFDVRHKK</sequence>
<protein>
    <submittedName>
        <fullName evidence="1">Uncharacterized protein</fullName>
    </submittedName>
</protein>
<gene>
    <name evidence="1" type="ORF">PEC302110_15710</name>
</gene>
<name>A0AAN0KG02_9GAMM</name>